<sequence>MSKIIEDKTQVMLQARERKIQNNTNSESIEYNLDYIERHGTTVFYNKPILATHIKRTICIKCQNKIFESTSSVCGFCGIGFICLECSKIVMYHMQFLNKDIDIYCCEECEKKYINYVQRLKVMKERKSAQSSAIAIIFDKLFAMRRDFLAFRTSFETTNKEFINVYNTDPECIKKNLLVDVLQNADCLRSVCEELRLFDHIIKDKNQKLLLMKDERENYVMESISYLHAMTLMDLEIVENELNVCSIDIETQIKFSALESLININTKVVNSEYKIEPKVIRKLPATIIITSETLSELTRVFINGEEYYYRSKTSTTQSFYLKGSFKFFGYLEIEIKNGSKSVFLNNSVFVLL</sequence>
<protein>
    <submittedName>
        <fullName evidence="1">Uncharacterized protein</fullName>
    </submittedName>
</protein>
<proteinExistence type="predicted"/>
<dbReference type="GeneID" id="14888180"/>
<accession>A0A0A1U4K2</accession>
<name>A0A0A1U4K2_ENTIV</name>
<dbReference type="EMBL" id="KB206670">
    <property type="protein sequence ID" value="ELP89187.1"/>
    <property type="molecule type" value="Genomic_DNA"/>
</dbReference>
<dbReference type="OMA" id="NDICLDC"/>
<dbReference type="Proteomes" id="UP000014680">
    <property type="component" value="Unassembled WGS sequence"/>
</dbReference>
<keyword evidence="2" id="KW-1185">Reference proteome</keyword>
<evidence type="ECO:0000313" key="2">
    <source>
        <dbReference type="Proteomes" id="UP000014680"/>
    </source>
</evidence>
<organism evidence="1 2">
    <name type="scientific">Entamoeba invadens IP1</name>
    <dbReference type="NCBI Taxonomy" id="370355"/>
    <lineage>
        <taxon>Eukaryota</taxon>
        <taxon>Amoebozoa</taxon>
        <taxon>Evosea</taxon>
        <taxon>Archamoebae</taxon>
        <taxon>Mastigamoebida</taxon>
        <taxon>Entamoebidae</taxon>
        <taxon>Entamoeba</taxon>
    </lineage>
</organism>
<dbReference type="AlphaFoldDB" id="A0A0A1U4K2"/>
<gene>
    <name evidence="1" type="ORF">EIN_485890</name>
</gene>
<dbReference type="VEuPathDB" id="AmoebaDB:EIN_485890"/>
<evidence type="ECO:0000313" key="1">
    <source>
        <dbReference type="EMBL" id="ELP89187.1"/>
    </source>
</evidence>
<dbReference type="KEGG" id="eiv:EIN_485890"/>
<dbReference type="RefSeq" id="XP_004255958.1">
    <property type="nucleotide sequence ID" value="XM_004255910.1"/>
</dbReference>
<reference evidence="1 2" key="1">
    <citation type="submission" date="2012-10" db="EMBL/GenBank/DDBJ databases">
        <authorList>
            <person name="Zafar N."/>
            <person name="Inman J."/>
            <person name="Hall N."/>
            <person name="Lorenzi H."/>
            <person name="Caler E."/>
        </authorList>
    </citation>
    <scope>NUCLEOTIDE SEQUENCE [LARGE SCALE GENOMIC DNA]</scope>
    <source>
        <strain evidence="1 2">IP1</strain>
    </source>
</reference>